<dbReference type="SUPFAM" id="SSF46785">
    <property type="entry name" value="Winged helix' DNA-binding domain"/>
    <property type="match status" value="1"/>
</dbReference>
<gene>
    <name evidence="5" type="ORF">ACIBG2_00295</name>
</gene>
<name>A0ABW7YIR6_9ACTN</name>
<evidence type="ECO:0000313" key="5">
    <source>
        <dbReference type="EMBL" id="MFI6495792.1"/>
    </source>
</evidence>
<keyword evidence="1" id="KW-0805">Transcription regulation</keyword>
<accession>A0ABW7YIR6</accession>
<protein>
    <submittedName>
        <fullName evidence="5">Winged helix-turn-helix transcriptional regulator</fullName>
    </submittedName>
</protein>
<comment type="caution">
    <text evidence="5">The sequence shown here is derived from an EMBL/GenBank/DDBJ whole genome shotgun (WGS) entry which is preliminary data.</text>
</comment>
<evidence type="ECO:0000256" key="3">
    <source>
        <dbReference type="ARBA" id="ARBA00023163"/>
    </source>
</evidence>
<dbReference type="PROSITE" id="PS51118">
    <property type="entry name" value="HTH_HXLR"/>
    <property type="match status" value="1"/>
</dbReference>
<dbReference type="InterPro" id="IPR036390">
    <property type="entry name" value="WH_DNA-bd_sf"/>
</dbReference>
<dbReference type="PANTHER" id="PTHR33204">
    <property type="entry name" value="TRANSCRIPTIONAL REGULATOR, MARR FAMILY"/>
    <property type="match status" value="1"/>
</dbReference>
<evidence type="ECO:0000313" key="6">
    <source>
        <dbReference type="Proteomes" id="UP001612741"/>
    </source>
</evidence>
<dbReference type="PANTHER" id="PTHR33204:SF18">
    <property type="entry name" value="TRANSCRIPTIONAL REGULATORY PROTEIN"/>
    <property type="match status" value="1"/>
</dbReference>
<dbReference type="Proteomes" id="UP001612741">
    <property type="component" value="Unassembled WGS sequence"/>
</dbReference>
<proteinExistence type="predicted"/>
<keyword evidence="6" id="KW-1185">Reference proteome</keyword>
<dbReference type="Gene3D" id="1.10.10.10">
    <property type="entry name" value="Winged helix-like DNA-binding domain superfamily/Winged helix DNA-binding domain"/>
    <property type="match status" value="1"/>
</dbReference>
<keyword evidence="3" id="KW-0804">Transcription</keyword>
<reference evidence="5 6" key="1">
    <citation type="submission" date="2024-10" db="EMBL/GenBank/DDBJ databases">
        <title>The Natural Products Discovery Center: Release of the First 8490 Sequenced Strains for Exploring Actinobacteria Biosynthetic Diversity.</title>
        <authorList>
            <person name="Kalkreuter E."/>
            <person name="Kautsar S.A."/>
            <person name="Yang D."/>
            <person name="Bader C.D."/>
            <person name="Teijaro C.N."/>
            <person name="Fluegel L."/>
            <person name="Davis C.M."/>
            <person name="Simpson J.R."/>
            <person name="Lauterbach L."/>
            <person name="Steele A.D."/>
            <person name="Gui C."/>
            <person name="Meng S."/>
            <person name="Li G."/>
            <person name="Viehrig K."/>
            <person name="Ye F."/>
            <person name="Su P."/>
            <person name="Kiefer A.F."/>
            <person name="Nichols A."/>
            <person name="Cepeda A.J."/>
            <person name="Yan W."/>
            <person name="Fan B."/>
            <person name="Jiang Y."/>
            <person name="Adhikari A."/>
            <person name="Zheng C.-J."/>
            <person name="Schuster L."/>
            <person name="Cowan T.M."/>
            <person name="Smanski M.J."/>
            <person name="Chevrette M.G."/>
            <person name="De Carvalho L.P.S."/>
            <person name="Shen B."/>
        </authorList>
    </citation>
    <scope>NUCLEOTIDE SEQUENCE [LARGE SCALE GENOMIC DNA]</scope>
    <source>
        <strain evidence="5 6">NPDC050545</strain>
    </source>
</reference>
<dbReference type="Pfam" id="PF01638">
    <property type="entry name" value="HxlR"/>
    <property type="match status" value="1"/>
</dbReference>
<feature type="domain" description="HTH hxlR-type" evidence="4">
    <location>
        <begin position="6"/>
        <end position="101"/>
    </location>
</feature>
<dbReference type="InterPro" id="IPR002577">
    <property type="entry name" value="HTH_HxlR"/>
</dbReference>
<evidence type="ECO:0000256" key="1">
    <source>
        <dbReference type="ARBA" id="ARBA00023015"/>
    </source>
</evidence>
<dbReference type="RefSeq" id="WP_397077507.1">
    <property type="nucleotide sequence ID" value="NZ_JBITGY010000001.1"/>
</dbReference>
<keyword evidence="2" id="KW-0238">DNA-binding</keyword>
<dbReference type="EMBL" id="JBITGY010000001">
    <property type="protein sequence ID" value="MFI6495792.1"/>
    <property type="molecule type" value="Genomic_DNA"/>
</dbReference>
<dbReference type="InterPro" id="IPR036388">
    <property type="entry name" value="WH-like_DNA-bd_sf"/>
</dbReference>
<evidence type="ECO:0000256" key="2">
    <source>
        <dbReference type="ARBA" id="ARBA00023125"/>
    </source>
</evidence>
<organism evidence="5 6">
    <name type="scientific">Nonomuraea typhae</name>
    <dbReference type="NCBI Taxonomy" id="2603600"/>
    <lineage>
        <taxon>Bacteria</taxon>
        <taxon>Bacillati</taxon>
        <taxon>Actinomycetota</taxon>
        <taxon>Actinomycetes</taxon>
        <taxon>Streptosporangiales</taxon>
        <taxon>Streptosporangiaceae</taxon>
        <taxon>Nonomuraea</taxon>
    </lineage>
</organism>
<evidence type="ECO:0000259" key="4">
    <source>
        <dbReference type="PROSITE" id="PS51118"/>
    </source>
</evidence>
<sequence length="109" mass="12117">MFLADCQARLAFDLLGNTWNAVLLWSLRHGPRRPSRLRAEVGGISAKVLNETLRRLEFNGLVARDSRPGRAEYSLTELGRSLLGPIESFGQWAADHADEVLAAQDTAER</sequence>